<gene>
    <name evidence="1" type="ORF">UFOVP426_12</name>
</gene>
<evidence type="ECO:0008006" key="2">
    <source>
        <dbReference type="Google" id="ProtNLM"/>
    </source>
</evidence>
<evidence type="ECO:0000313" key="1">
    <source>
        <dbReference type="EMBL" id="CAB4141682.1"/>
    </source>
</evidence>
<organism evidence="1">
    <name type="scientific">uncultured Caudovirales phage</name>
    <dbReference type="NCBI Taxonomy" id="2100421"/>
    <lineage>
        <taxon>Viruses</taxon>
        <taxon>Duplodnaviria</taxon>
        <taxon>Heunggongvirae</taxon>
        <taxon>Uroviricota</taxon>
        <taxon>Caudoviricetes</taxon>
        <taxon>Peduoviridae</taxon>
        <taxon>Maltschvirus</taxon>
        <taxon>Maltschvirus maltsch</taxon>
    </lineage>
</organism>
<protein>
    <recommendedName>
        <fullName evidence="2">Intramolecular chaperone auto-processing domain containing protein</fullName>
    </recommendedName>
</protein>
<sequence>MSQLQVTGEAKIRDIQGPVVANDGVVTALDGAASQYVRGDGTLADFPTSTGGGSSVSYYLNSSVSQGTIGGVAYRELSKDPIIGTGTDIAISSNGYVANYITDVNDPDVVLVPGGNFNCEFYFSVNNNTGNPFTYAELYKYDGTTFTLLGSSVGVPEYINQGTIIAPYYFAIPVHSSPLALTDRLAIRIYVNVDGRTVTLHTENGHLCQVVTTLSKGMVSLNNLTDQSQYLTTGTSGTNFAIVSSGDTHTFNLPVASATNTGKLSSTDWTTFNAKQTALNGTGFVKIIGTTISYDNTSYLPLSGGTLTGNLFLPANNTLGGTNFYIGQIVANNDYWRIYGNTLGSDRSEMVFHVGDNAQPSSTTGQRFRFFYDNINDGTARDVLIIDYNDSTFLTTLTANSFIKSGGTSSQFLKADGSIDSSTYLTTTLAASTYLTIANAATTYLPSSGASILAAQSLSSKANYIGQTMANNDQWRIYGYGTTSDMGEMVFEVFDNGNPFSPNGQRFRFSYDNSSTGVIKDVFIIDYNEALFNANLTATSFIKSGGTSSQFLKADGSIDSNTYLTTSVASSTYLPLSGGTLTGTLNGTSAAFSNNVTITASTGNSPLRFTSTTASSKTGYLYADAISIGITDTLNAGVGLGGIFFNSTTKETILFNNGNISLSIASSTAAIFTSSVTAKSIGDYRQSTSGAITGAGLFITNSTYAGYGLLIGNSYSFGDCWIQAGRVDGSTTNYNISLNASGGNILVGTTSNNGEKLQVSGNLTVSGSVSKGSGSFKIDHPLESMSETHQLVHSFVEAPQADLYYRGKLILVNGRGQANIDKVSTMTEGTFEALCREVQCFTTNESGWDLIKGKVIGNIIYIESQNINSTDEISWLVIGERKDKHMMDTEWTDDNGRVIVEPLKQVKIEQPTQEEKVSIV</sequence>
<reference evidence="1" key="1">
    <citation type="submission" date="2020-04" db="EMBL/GenBank/DDBJ databases">
        <authorList>
            <person name="Chiriac C."/>
            <person name="Salcher M."/>
            <person name="Ghai R."/>
            <person name="Kavagutti S V."/>
        </authorList>
    </citation>
    <scope>NUCLEOTIDE SEQUENCE</scope>
</reference>
<name>A0A6J5M6A8_9CAUD</name>
<proteinExistence type="predicted"/>
<dbReference type="EMBL" id="LR796396">
    <property type="protein sequence ID" value="CAB4141682.1"/>
    <property type="molecule type" value="Genomic_DNA"/>
</dbReference>
<accession>A0A6J5M6A8</accession>